<evidence type="ECO:0000256" key="2">
    <source>
        <dbReference type="SAM" id="SignalP"/>
    </source>
</evidence>
<evidence type="ECO:0000313" key="3">
    <source>
        <dbReference type="EMBL" id="ADU21320.1"/>
    </source>
</evidence>
<dbReference type="Proteomes" id="UP000006919">
    <property type="component" value="Chromosome"/>
</dbReference>
<evidence type="ECO:0000313" key="4">
    <source>
        <dbReference type="Proteomes" id="UP000006919"/>
    </source>
</evidence>
<dbReference type="EMBL" id="CP002403">
    <property type="protein sequence ID" value="ADU21320.1"/>
    <property type="molecule type" value="Genomic_DNA"/>
</dbReference>
<feature type="signal peptide" evidence="2">
    <location>
        <begin position="1"/>
        <end position="21"/>
    </location>
</feature>
<dbReference type="AlphaFoldDB" id="E6UI67"/>
<evidence type="ECO:0000256" key="1">
    <source>
        <dbReference type="SAM" id="MobiDB-lite"/>
    </source>
</evidence>
<feature type="chain" id="PRO_5038520151" description="WG containing repeat-containing protein" evidence="2">
    <location>
        <begin position="22"/>
        <end position="344"/>
    </location>
</feature>
<name>E6UI67_RUMA7</name>
<dbReference type="HOGENOM" id="CLU_806288_0_0_9"/>
<keyword evidence="2" id="KW-0732">Signal</keyword>
<dbReference type="RefSeq" id="WP_013497502.1">
    <property type="nucleotide sequence ID" value="NC_014833.1"/>
</dbReference>
<organism evidence="3 4">
    <name type="scientific">Ruminococcus albus (strain ATCC 27210 / DSM 20455 / JCM 14654 / NCDO 2250 / 7)</name>
    <dbReference type="NCBI Taxonomy" id="697329"/>
    <lineage>
        <taxon>Bacteria</taxon>
        <taxon>Bacillati</taxon>
        <taxon>Bacillota</taxon>
        <taxon>Clostridia</taxon>
        <taxon>Eubacteriales</taxon>
        <taxon>Oscillospiraceae</taxon>
        <taxon>Ruminococcus</taxon>
    </lineage>
</organism>
<proteinExistence type="predicted"/>
<protein>
    <recommendedName>
        <fullName evidence="5">WG containing repeat-containing protein</fullName>
    </recommendedName>
</protein>
<sequence precursor="true">MKLSRIKLGIVLIVSIMSAFSSCGKTENNKSKDGSAAATSQTEVHSSKETSEVNYTFKSTEELLANEKNVDKTDKGYIIVNDINDVPEPLKNMLFPYRDPETKLYGYKDLTGDIIIEPQFYLAYCFSAEGIGYAVTTEESSELGFNPGVAIRTDGSLITDPNTSNVVWVDDDYIKYYDKDFVPHIVDKDLNEIDLEDYYSELPEYEKYDISYYNFGYDQAMSGYDGKAYLKYKNGFLPVAKYDEQSEKYTVSLLNDKGEKIAEYEDYYSSKYISCVSNDCYVVVDERFMGSIYDTDGHRVDEIFEFGKYRPMESIVFPGGYTYVFGLADNDYLDEIPTVIKIVE</sequence>
<accession>E6UI67</accession>
<dbReference type="PROSITE" id="PS51257">
    <property type="entry name" value="PROKAR_LIPOPROTEIN"/>
    <property type="match status" value="1"/>
</dbReference>
<gene>
    <name evidence="3" type="ordered locus">Rumal_0787</name>
</gene>
<dbReference type="KEGG" id="ral:Rumal_0787"/>
<evidence type="ECO:0008006" key="5">
    <source>
        <dbReference type="Google" id="ProtNLM"/>
    </source>
</evidence>
<feature type="region of interest" description="Disordered" evidence="1">
    <location>
        <begin position="25"/>
        <end position="45"/>
    </location>
</feature>
<reference evidence="3 4" key="1">
    <citation type="journal article" date="2011" name="J. Bacteriol.">
        <title>Complete genome of the cellulolytic ruminal bacterium Ruminococcus albus 7.</title>
        <authorList>
            <person name="Suen G."/>
            <person name="Stevenson D.M."/>
            <person name="Bruce D.C."/>
            <person name="Chertkov O."/>
            <person name="Copeland A."/>
            <person name="Cheng J.F."/>
            <person name="Detter C."/>
            <person name="Detter J.C."/>
            <person name="Goodwin L.A."/>
            <person name="Han C.S."/>
            <person name="Hauser L.J."/>
            <person name="Ivanova N.N."/>
            <person name="Kyrpides N.C."/>
            <person name="Land M.L."/>
            <person name="Lapidus A."/>
            <person name="Lucas S."/>
            <person name="Ovchinnikova G."/>
            <person name="Pitluck S."/>
            <person name="Tapia R."/>
            <person name="Woyke T."/>
            <person name="Boyum J."/>
            <person name="Mead D."/>
            <person name="Weimer P.J."/>
        </authorList>
    </citation>
    <scope>NUCLEOTIDE SEQUENCE [LARGE SCALE GENOMIC DNA]</scope>
    <source>
        <strain evidence="4">ATCC 27210 / DSM 20455 / JCM 14654 / NCDO 2250 / 7</strain>
    </source>
</reference>